<sequence length="75" mass="7809">MEANKPKGTDAKIREAGAARNELRAALAAVGLVLPSLGIDLPSMTSDCLPPLVELGRCRADVARQLAAALRKSAQ</sequence>
<name>A0A940RVZ4_9ACTN</name>
<reference evidence="1" key="1">
    <citation type="submission" date="2021-03" db="EMBL/GenBank/DDBJ databases">
        <title>Whole genome sequence of Streptomyces bomunensis MMS17-BM035.</title>
        <authorList>
            <person name="Lee J.H."/>
        </authorList>
    </citation>
    <scope>NUCLEOTIDE SEQUENCE</scope>
    <source>
        <strain evidence="1">MMS17-BM035</strain>
    </source>
</reference>
<proteinExistence type="predicted"/>
<comment type="caution">
    <text evidence="1">The sequence shown here is derived from an EMBL/GenBank/DDBJ whole genome shotgun (WGS) entry which is preliminary data.</text>
</comment>
<accession>A0A940RVZ4</accession>
<keyword evidence="2" id="KW-1185">Reference proteome</keyword>
<gene>
    <name evidence="1" type="ORF">JFN87_14760</name>
</gene>
<dbReference type="EMBL" id="JAGIQL010000050">
    <property type="protein sequence ID" value="MBP0458751.1"/>
    <property type="molecule type" value="Genomic_DNA"/>
</dbReference>
<evidence type="ECO:0000313" key="1">
    <source>
        <dbReference type="EMBL" id="MBP0458751.1"/>
    </source>
</evidence>
<dbReference type="AlphaFoldDB" id="A0A940RVZ4"/>
<evidence type="ECO:0000313" key="2">
    <source>
        <dbReference type="Proteomes" id="UP000670475"/>
    </source>
</evidence>
<organism evidence="1 2">
    <name type="scientific">Streptomyces montanisoli</name>
    <dbReference type="NCBI Taxonomy" id="2798581"/>
    <lineage>
        <taxon>Bacteria</taxon>
        <taxon>Bacillati</taxon>
        <taxon>Actinomycetota</taxon>
        <taxon>Actinomycetes</taxon>
        <taxon>Kitasatosporales</taxon>
        <taxon>Streptomycetaceae</taxon>
        <taxon>Streptomyces</taxon>
    </lineage>
</organism>
<dbReference type="Proteomes" id="UP000670475">
    <property type="component" value="Unassembled WGS sequence"/>
</dbReference>
<dbReference type="RefSeq" id="WP_209340499.1">
    <property type="nucleotide sequence ID" value="NZ_JAGIQL010000050.1"/>
</dbReference>
<protein>
    <submittedName>
        <fullName evidence="1">Uncharacterized protein</fullName>
    </submittedName>
</protein>